<accession>A0A2T9YNW8</accession>
<dbReference type="AlphaFoldDB" id="A0A2T9YNW8"/>
<dbReference type="EMBL" id="MBFR01000105">
    <property type="protein sequence ID" value="PVU93991.1"/>
    <property type="molecule type" value="Genomic_DNA"/>
</dbReference>
<comment type="caution">
    <text evidence="1">The sequence shown here is derived from an EMBL/GenBank/DDBJ whole genome shotgun (WGS) entry which is preliminary data.</text>
</comment>
<organism evidence="1 2">
    <name type="scientific">Smittium simulii</name>
    <dbReference type="NCBI Taxonomy" id="133385"/>
    <lineage>
        <taxon>Eukaryota</taxon>
        <taxon>Fungi</taxon>
        <taxon>Fungi incertae sedis</taxon>
        <taxon>Zoopagomycota</taxon>
        <taxon>Kickxellomycotina</taxon>
        <taxon>Harpellomycetes</taxon>
        <taxon>Harpellales</taxon>
        <taxon>Legeriomycetaceae</taxon>
        <taxon>Smittium</taxon>
    </lineage>
</organism>
<gene>
    <name evidence="1" type="ORF">BB561_002895</name>
</gene>
<reference evidence="1 2" key="1">
    <citation type="journal article" date="2018" name="MBio">
        <title>Comparative Genomics Reveals the Core Gene Toolbox for the Fungus-Insect Symbiosis.</title>
        <authorList>
            <person name="Wang Y."/>
            <person name="Stata M."/>
            <person name="Wang W."/>
            <person name="Stajich J.E."/>
            <person name="White M.M."/>
            <person name="Moncalvo J.M."/>
        </authorList>
    </citation>
    <scope>NUCLEOTIDE SEQUENCE [LARGE SCALE GENOMIC DNA]</scope>
    <source>
        <strain evidence="1 2">SWE-8-4</strain>
    </source>
</reference>
<dbReference type="OrthoDB" id="10674376at2759"/>
<sequence>MAKLTHGQWVQGIVEKGFNILLRNLNPDTTKAFMRNKFTSFKRIGAKQPITKNLDSFWKKSATRFYHAEPRLGSDCETFIRAQEQSSIKVGHMDINSVLTVLAIHNLTFWKVQLKTWNGWSFLPETFKLEIFTDSSNRV</sequence>
<protein>
    <submittedName>
        <fullName evidence="1">Uncharacterized protein</fullName>
    </submittedName>
</protein>
<evidence type="ECO:0000313" key="1">
    <source>
        <dbReference type="EMBL" id="PVU93991.1"/>
    </source>
</evidence>
<evidence type="ECO:0000313" key="2">
    <source>
        <dbReference type="Proteomes" id="UP000245383"/>
    </source>
</evidence>
<name>A0A2T9YNW8_9FUNG</name>
<proteinExistence type="predicted"/>
<keyword evidence="2" id="KW-1185">Reference proteome</keyword>
<dbReference type="Proteomes" id="UP000245383">
    <property type="component" value="Unassembled WGS sequence"/>
</dbReference>